<reference evidence="3 4" key="1">
    <citation type="submission" date="2019-05" db="EMBL/GenBank/DDBJ databases">
        <title>Emergence of the Ug99 lineage of the wheat stem rust pathogen through somatic hybridization.</title>
        <authorList>
            <person name="Li F."/>
            <person name="Upadhyaya N.M."/>
            <person name="Sperschneider J."/>
            <person name="Matny O."/>
            <person name="Nguyen-Phuc H."/>
            <person name="Mago R."/>
            <person name="Raley C."/>
            <person name="Miller M.E."/>
            <person name="Silverstein K.A.T."/>
            <person name="Henningsen E."/>
            <person name="Hirsch C.D."/>
            <person name="Visser B."/>
            <person name="Pretorius Z.A."/>
            <person name="Steffenson B.J."/>
            <person name="Schwessinger B."/>
            <person name="Dodds P.N."/>
            <person name="Figueroa M."/>
        </authorList>
    </citation>
    <scope>NUCLEOTIDE SEQUENCE [LARGE SCALE GENOMIC DNA]</scope>
    <source>
        <strain evidence="3">21-0</strain>
    </source>
</reference>
<proteinExistence type="predicted"/>
<accession>A0A5B0QEH6</accession>
<evidence type="ECO:0000256" key="1">
    <source>
        <dbReference type="SAM" id="MobiDB-lite"/>
    </source>
</evidence>
<keyword evidence="2" id="KW-0472">Membrane</keyword>
<sequence length="196" mass="21802">MKDQVRHITVLLVFAMMVNLNVAMEIIKSMRVNGKAIKDSGTTKLNAKQQTLPGPRSSGSATKMMGECSCSGAIDDEETPVPGSPSIGPATIMVDKKRKKLVLKSHMDGVFCNVVNQKTNRPILKEVELKKDKLYPLNAELHEKIVLNYKWTTSPKLGSKPVKLWLSLSKRLKKVYLTNSQEAEAPIDRFALIKLL</sequence>
<name>A0A5B0QEH6_PUCGR</name>
<dbReference type="AlphaFoldDB" id="A0A5B0QEH6"/>
<evidence type="ECO:0000313" key="3">
    <source>
        <dbReference type="EMBL" id="KAA1111571.1"/>
    </source>
</evidence>
<comment type="caution">
    <text evidence="3">The sequence shown here is derived from an EMBL/GenBank/DDBJ whole genome shotgun (WGS) entry which is preliminary data.</text>
</comment>
<dbReference type="Proteomes" id="UP000324748">
    <property type="component" value="Unassembled WGS sequence"/>
</dbReference>
<feature type="region of interest" description="Disordered" evidence="1">
    <location>
        <begin position="41"/>
        <end position="65"/>
    </location>
</feature>
<organism evidence="3 4">
    <name type="scientific">Puccinia graminis f. sp. tritici</name>
    <dbReference type="NCBI Taxonomy" id="56615"/>
    <lineage>
        <taxon>Eukaryota</taxon>
        <taxon>Fungi</taxon>
        <taxon>Dikarya</taxon>
        <taxon>Basidiomycota</taxon>
        <taxon>Pucciniomycotina</taxon>
        <taxon>Pucciniomycetes</taxon>
        <taxon>Pucciniales</taxon>
        <taxon>Pucciniaceae</taxon>
        <taxon>Puccinia</taxon>
    </lineage>
</organism>
<keyword evidence="2" id="KW-0812">Transmembrane</keyword>
<evidence type="ECO:0000313" key="4">
    <source>
        <dbReference type="Proteomes" id="UP000324748"/>
    </source>
</evidence>
<evidence type="ECO:0000256" key="2">
    <source>
        <dbReference type="SAM" id="Phobius"/>
    </source>
</evidence>
<feature type="compositionally biased region" description="Polar residues" evidence="1">
    <location>
        <begin position="41"/>
        <end position="61"/>
    </location>
</feature>
<protein>
    <submittedName>
        <fullName evidence="3">Uncharacterized protein</fullName>
    </submittedName>
</protein>
<keyword evidence="4" id="KW-1185">Reference proteome</keyword>
<gene>
    <name evidence="3" type="ORF">PGT21_004811</name>
</gene>
<feature type="transmembrane region" description="Helical" evidence="2">
    <location>
        <begin position="6"/>
        <end position="27"/>
    </location>
</feature>
<keyword evidence="2" id="KW-1133">Transmembrane helix</keyword>
<dbReference type="EMBL" id="VSWC01000016">
    <property type="protein sequence ID" value="KAA1111571.1"/>
    <property type="molecule type" value="Genomic_DNA"/>
</dbReference>
<dbReference type="OrthoDB" id="2509383at2759"/>